<evidence type="ECO:0000313" key="9">
    <source>
        <dbReference type="EMBL" id="MCS3866551.1"/>
    </source>
</evidence>
<proteinExistence type="inferred from homology"/>
<feature type="transmembrane region" description="Helical" evidence="7">
    <location>
        <begin position="54"/>
        <end position="71"/>
    </location>
</feature>
<reference evidence="9" key="1">
    <citation type="submission" date="2022-08" db="EMBL/GenBank/DDBJ databases">
        <title>Genomic Encyclopedia of Type Strains, Phase V (KMG-V): Genome sequencing to study the core and pangenomes of soil and plant-associated prokaryotes.</title>
        <authorList>
            <person name="Whitman W."/>
        </authorList>
    </citation>
    <scope>NUCLEOTIDE SEQUENCE</scope>
    <source>
        <strain evidence="9">SP2016B</strain>
        <strain evidence="8">SP3049</strain>
    </source>
</reference>
<keyword evidence="3" id="KW-1003">Cell membrane</keyword>
<dbReference type="PANTHER" id="PTHR33452:SF1">
    <property type="entry name" value="INNER MEMBRANE PROTEIN YPHA-RELATED"/>
    <property type="match status" value="1"/>
</dbReference>
<dbReference type="InterPro" id="IPR051907">
    <property type="entry name" value="DoxX-like_oxidoreductase"/>
</dbReference>
<comment type="similarity">
    <text evidence="2">Belongs to the DoxX family.</text>
</comment>
<gene>
    <name evidence="8" type="ORF">GGP61_002158</name>
    <name evidence="9" type="ORF">GGP82_003125</name>
</gene>
<dbReference type="InterPro" id="IPR032808">
    <property type="entry name" value="DoxX"/>
</dbReference>
<evidence type="ECO:0000256" key="3">
    <source>
        <dbReference type="ARBA" id="ARBA00022475"/>
    </source>
</evidence>
<accession>A0A840DHV5</accession>
<dbReference type="GO" id="GO:0005886">
    <property type="term" value="C:plasma membrane"/>
    <property type="evidence" value="ECO:0007669"/>
    <property type="project" value="UniProtKB-SubCell"/>
</dbReference>
<organism evidence="9 10">
    <name type="scientific">Salinibacter ruber</name>
    <dbReference type="NCBI Taxonomy" id="146919"/>
    <lineage>
        <taxon>Bacteria</taxon>
        <taxon>Pseudomonadati</taxon>
        <taxon>Rhodothermota</taxon>
        <taxon>Rhodothermia</taxon>
        <taxon>Rhodothermales</taxon>
        <taxon>Salinibacteraceae</taxon>
        <taxon>Salinibacter</taxon>
    </lineage>
</organism>
<evidence type="ECO:0000313" key="8">
    <source>
        <dbReference type="EMBL" id="MCS3710545.1"/>
    </source>
</evidence>
<sequence>MLRSLEAQRDLVLDALRVYLGTGLFFRGLALLMTDGGLQQLLGATEPGLGLTGLSVYVIAAHLVGGALLAVGLYTRLAALVQLPVLVGAVFLVHWRDGLLSADQSLEFSALVLFLLLLVCTFGSGRWSLDAKWRRPPAPVVPGSPRRPAPQN</sequence>
<keyword evidence="6 7" id="KW-0472">Membrane</keyword>
<dbReference type="RefSeq" id="WP_162713315.1">
    <property type="nucleotide sequence ID" value="NZ_CALTRY010000012.1"/>
</dbReference>
<evidence type="ECO:0000256" key="7">
    <source>
        <dbReference type="SAM" id="Phobius"/>
    </source>
</evidence>
<dbReference type="Proteomes" id="UP001155034">
    <property type="component" value="Unassembled WGS sequence"/>
</dbReference>
<dbReference type="Proteomes" id="UP001155057">
    <property type="component" value="Unassembled WGS sequence"/>
</dbReference>
<dbReference type="PANTHER" id="PTHR33452">
    <property type="entry name" value="OXIDOREDUCTASE CATD-RELATED"/>
    <property type="match status" value="1"/>
</dbReference>
<dbReference type="EMBL" id="JANTYZ010000014">
    <property type="protein sequence ID" value="MCS3866551.1"/>
    <property type="molecule type" value="Genomic_DNA"/>
</dbReference>
<name>A0A840DHV5_9BACT</name>
<evidence type="ECO:0000256" key="2">
    <source>
        <dbReference type="ARBA" id="ARBA00006679"/>
    </source>
</evidence>
<evidence type="ECO:0000256" key="6">
    <source>
        <dbReference type="ARBA" id="ARBA00023136"/>
    </source>
</evidence>
<dbReference type="GeneID" id="83729957"/>
<dbReference type="Pfam" id="PF07681">
    <property type="entry name" value="DoxX"/>
    <property type="match status" value="1"/>
</dbReference>
<dbReference type="AlphaFoldDB" id="A0A840DHV5"/>
<dbReference type="EMBL" id="JANUAE010000007">
    <property type="protein sequence ID" value="MCS3710545.1"/>
    <property type="molecule type" value="Genomic_DNA"/>
</dbReference>
<evidence type="ECO:0000256" key="5">
    <source>
        <dbReference type="ARBA" id="ARBA00022989"/>
    </source>
</evidence>
<keyword evidence="5 7" id="KW-1133">Transmembrane helix</keyword>
<keyword evidence="4 7" id="KW-0812">Transmembrane</keyword>
<evidence type="ECO:0000313" key="10">
    <source>
        <dbReference type="Proteomes" id="UP001155034"/>
    </source>
</evidence>
<feature type="transmembrane region" description="Helical" evidence="7">
    <location>
        <begin position="12"/>
        <end position="34"/>
    </location>
</feature>
<feature type="transmembrane region" description="Helical" evidence="7">
    <location>
        <begin position="78"/>
        <end position="96"/>
    </location>
</feature>
<feature type="transmembrane region" description="Helical" evidence="7">
    <location>
        <begin position="108"/>
        <end position="129"/>
    </location>
</feature>
<comment type="caution">
    <text evidence="9">The sequence shown here is derived from an EMBL/GenBank/DDBJ whole genome shotgun (WGS) entry which is preliminary data.</text>
</comment>
<evidence type="ECO:0000256" key="4">
    <source>
        <dbReference type="ARBA" id="ARBA00022692"/>
    </source>
</evidence>
<protein>
    <submittedName>
        <fullName evidence="9">Membrane protein YphA (DoxX/SURF4 family)</fullName>
    </submittedName>
</protein>
<comment type="subcellular location">
    <subcellularLocation>
        <location evidence="1">Cell membrane</location>
        <topology evidence="1">Multi-pass membrane protein</topology>
    </subcellularLocation>
</comment>
<evidence type="ECO:0000256" key="1">
    <source>
        <dbReference type="ARBA" id="ARBA00004651"/>
    </source>
</evidence>